<dbReference type="Proteomes" id="UP001145353">
    <property type="component" value="Unassembled WGS sequence"/>
</dbReference>
<keyword evidence="4" id="KW-0234">DNA repair</keyword>
<dbReference type="SUPFAM" id="SSF56672">
    <property type="entry name" value="DNA/RNA polymerases"/>
    <property type="match status" value="1"/>
</dbReference>
<reference evidence="7" key="1">
    <citation type="submission" date="2021-07" db="EMBL/GenBank/DDBJ databases">
        <authorList>
            <person name="Luelf R.H."/>
        </authorList>
    </citation>
    <scope>NUCLEOTIDE SEQUENCE</scope>
    <source>
        <strain evidence="7">TMW 2.2304</strain>
    </source>
</reference>
<name>A0A9X2X4D3_9GAMM</name>
<comment type="caution">
    <text evidence="7">The sequence shown here is derived from an EMBL/GenBank/DDBJ whole genome shotgun (WGS) entry which is preliminary data.</text>
</comment>
<dbReference type="AlphaFoldDB" id="A0A9X2X4D3"/>
<dbReference type="GO" id="GO:0009432">
    <property type="term" value="P:SOS response"/>
    <property type="evidence" value="ECO:0007669"/>
    <property type="project" value="UniProtKB-KW"/>
</dbReference>
<dbReference type="Gene3D" id="3.30.1490.100">
    <property type="entry name" value="DNA polymerase, Y-family, little finger domain"/>
    <property type="match status" value="1"/>
</dbReference>
<dbReference type="Gene3D" id="3.30.70.270">
    <property type="match status" value="1"/>
</dbReference>
<dbReference type="EMBL" id="JAHXDE010000004">
    <property type="protein sequence ID" value="MCT8506124.1"/>
    <property type="molecule type" value="Genomic_DNA"/>
</dbReference>
<evidence type="ECO:0000256" key="3">
    <source>
        <dbReference type="ARBA" id="ARBA00023199"/>
    </source>
</evidence>
<evidence type="ECO:0000256" key="4">
    <source>
        <dbReference type="ARBA" id="ARBA00023204"/>
    </source>
</evidence>
<evidence type="ECO:0000259" key="6">
    <source>
        <dbReference type="PROSITE" id="PS50173"/>
    </source>
</evidence>
<evidence type="ECO:0000256" key="5">
    <source>
        <dbReference type="ARBA" id="ARBA00023236"/>
    </source>
</evidence>
<organism evidence="7 8">
    <name type="scientific">Chromohalobacter moromii</name>
    <dbReference type="NCBI Taxonomy" id="2860329"/>
    <lineage>
        <taxon>Bacteria</taxon>
        <taxon>Pseudomonadati</taxon>
        <taxon>Pseudomonadota</taxon>
        <taxon>Gammaproteobacteria</taxon>
        <taxon>Oceanospirillales</taxon>
        <taxon>Halomonadaceae</taxon>
        <taxon>Chromohalobacter</taxon>
    </lineage>
</organism>
<gene>
    <name evidence="7" type="ORF">KZO87_12140</name>
</gene>
<sequence>MIALVDCNNFYVSCERVFDPRLEGQPVGILSNNDGCVIARSNEIKPLVPMGMPLYQIPPDTKRRVTLLSSNYSLYGDMSRRVTQTLREFSPGVEIYSIDESFLDLGMFAQAELEPHCHRLRTTVRRNTGIPVSVGLAASRTLAKLANHLAKKQPAYEGVCRLDADSTPTRLILERLPLTEIWGISGRLAARMMELGIETAWDLRTADPKRIRRHFSVVQERLVYELRGVSCIETDDYGEPKKNIMTSRSFGQATGALVEIREALRVHAAHGAEKLRQQGSVARAIMILLRTNRHRPDLPQHNPSLVVQLPRPTDDSRTIVATAQQALEQCYRSGPRYMKAGVMMMDLADKETLQADLFDEEMSEEQRLRSESLMSVMDKLNQTMGRDTVRLGGQRKRAAWQLRREYLTGQYTTRWDELPVVRVR</sequence>
<dbReference type="InterPro" id="IPR043128">
    <property type="entry name" value="Rev_trsase/Diguanyl_cyclase"/>
</dbReference>
<dbReference type="PROSITE" id="PS50173">
    <property type="entry name" value="UMUC"/>
    <property type="match status" value="1"/>
</dbReference>
<reference evidence="7" key="2">
    <citation type="journal article" date="2022" name="Syst. Appl. Microbiol.">
        <title>Chromohalobacter moromii sp. nov., a moderately halophilic bacterium isolated from lupine-based moromi fermentation.</title>
        <authorList>
            <person name="Lulf R.H."/>
            <person name="Hilgarth M."/>
            <person name="Ehrmann M.A."/>
        </authorList>
    </citation>
    <scope>NUCLEOTIDE SEQUENCE</scope>
    <source>
        <strain evidence="7">TMW 2.2304</strain>
    </source>
</reference>
<keyword evidence="2" id="KW-0227">DNA damage</keyword>
<evidence type="ECO:0000256" key="1">
    <source>
        <dbReference type="ARBA" id="ARBA00010945"/>
    </source>
</evidence>
<dbReference type="InterPro" id="IPR001126">
    <property type="entry name" value="UmuC"/>
</dbReference>
<keyword evidence="8" id="KW-1185">Reference proteome</keyword>
<dbReference type="InterPro" id="IPR025188">
    <property type="entry name" value="DUF4113"/>
</dbReference>
<dbReference type="PANTHER" id="PTHR11076">
    <property type="entry name" value="DNA REPAIR POLYMERASE UMUC / TRANSFERASE FAMILY MEMBER"/>
    <property type="match status" value="1"/>
</dbReference>
<protein>
    <submittedName>
        <fullName evidence="7">Y-family DNA polymerase</fullName>
    </submittedName>
</protein>
<dbReference type="GO" id="GO:0003684">
    <property type="term" value="F:damaged DNA binding"/>
    <property type="evidence" value="ECO:0007669"/>
    <property type="project" value="InterPro"/>
</dbReference>
<dbReference type="InterPro" id="IPR036775">
    <property type="entry name" value="DNA_pol_Y-fam_lit_finger_sf"/>
</dbReference>
<dbReference type="Pfam" id="PF00817">
    <property type="entry name" value="IMS"/>
    <property type="match status" value="1"/>
</dbReference>
<dbReference type="Gene3D" id="1.10.150.20">
    <property type="entry name" value="5' to 3' exonuclease, C-terminal subdomain"/>
    <property type="match status" value="1"/>
</dbReference>
<keyword evidence="3" id="KW-0741">SOS mutagenesis</keyword>
<evidence type="ECO:0000313" key="7">
    <source>
        <dbReference type="EMBL" id="MCT8506124.1"/>
    </source>
</evidence>
<dbReference type="InterPro" id="IPR043502">
    <property type="entry name" value="DNA/RNA_pol_sf"/>
</dbReference>
<feature type="domain" description="UmuC" evidence="6">
    <location>
        <begin position="2"/>
        <end position="185"/>
    </location>
</feature>
<dbReference type="GO" id="GO:0006281">
    <property type="term" value="P:DNA repair"/>
    <property type="evidence" value="ECO:0007669"/>
    <property type="project" value="UniProtKB-KW"/>
</dbReference>
<proteinExistence type="inferred from homology"/>
<dbReference type="CDD" id="cd01700">
    <property type="entry name" value="PolY_Pol_V_umuC"/>
    <property type="match status" value="1"/>
</dbReference>
<dbReference type="Pfam" id="PF11799">
    <property type="entry name" value="IMS_C"/>
    <property type="match status" value="1"/>
</dbReference>
<comment type="similarity">
    <text evidence="1">Belongs to the DNA polymerase type-Y family.</text>
</comment>
<evidence type="ECO:0000313" key="8">
    <source>
        <dbReference type="Proteomes" id="UP001145353"/>
    </source>
</evidence>
<dbReference type="GO" id="GO:0042276">
    <property type="term" value="P:error-prone translesion synthesis"/>
    <property type="evidence" value="ECO:0007669"/>
    <property type="project" value="TreeGrafter"/>
</dbReference>
<keyword evidence="5" id="KW-0742">SOS response</keyword>
<dbReference type="RefSeq" id="WP_261536020.1">
    <property type="nucleotide sequence ID" value="NZ_JAHXDE010000004.1"/>
</dbReference>
<dbReference type="Pfam" id="PF13438">
    <property type="entry name" value="DUF4113"/>
    <property type="match status" value="1"/>
</dbReference>
<evidence type="ECO:0000256" key="2">
    <source>
        <dbReference type="ARBA" id="ARBA00022763"/>
    </source>
</evidence>
<dbReference type="InterPro" id="IPR017961">
    <property type="entry name" value="DNA_pol_Y-fam_little_finger"/>
</dbReference>
<dbReference type="PANTHER" id="PTHR11076:SF34">
    <property type="entry name" value="PROTEIN UMUC"/>
    <property type="match status" value="1"/>
</dbReference>
<accession>A0A9X2X4D3</accession>
<dbReference type="Gene3D" id="3.40.1170.60">
    <property type="match status" value="1"/>
</dbReference>
<dbReference type="GO" id="GO:0005829">
    <property type="term" value="C:cytosol"/>
    <property type="evidence" value="ECO:0007669"/>
    <property type="project" value="TreeGrafter"/>
</dbReference>
<dbReference type="InterPro" id="IPR050116">
    <property type="entry name" value="DNA_polymerase-Y"/>
</dbReference>
<dbReference type="GO" id="GO:0003887">
    <property type="term" value="F:DNA-directed DNA polymerase activity"/>
    <property type="evidence" value="ECO:0007669"/>
    <property type="project" value="TreeGrafter"/>
</dbReference>